<reference evidence="3" key="1">
    <citation type="submission" date="2017-02" db="UniProtKB">
        <authorList>
            <consortium name="WormBaseParasite"/>
        </authorList>
    </citation>
    <scope>IDENTIFICATION</scope>
</reference>
<organism evidence="3">
    <name type="scientific">Nippostrongylus brasiliensis</name>
    <name type="common">Rat hookworm</name>
    <dbReference type="NCBI Taxonomy" id="27835"/>
    <lineage>
        <taxon>Eukaryota</taxon>
        <taxon>Metazoa</taxon>
        <taxon>Ecdysozoa</taxon>
        <taxon>Nematoda</taxon>
        <taxon>Chromadorea</taxon>
        <taxon>Rhabditida</taxon>
        <taxon>Rhabditina</taxon>
        <taxon>Rhabditomorpha</taxon>
        <taxon>Strongyloidea</taxon>
        <taxon>Heligmosomidae</taxon>
        <taxon>Nippostrongylus</taxon>
    </lineage>
</organism>
<evidence type="ECO:0000313" key="2">
    <source>
        <dbReference type="Proteomes" id="UP000271162"/>
    </source>
</evidence>
<dbReference type="GO" id="GO:0060070">
    <property type="term" value="P:canonical Wnt signaling pathway"/>
    <property type="evidence" value="ECO:0007669"/>
    <property type="project" value="TreeGrafter"/>
</dbReference>
<sequence>MDLDGGGRRHIPAQRTSHVSSMVVFDDYLYWSDWNLREVIRCDKWTGKNETVLKKTIQLPNDLRVSASLLFPQQC</sequence>
<dbReference type="EMBL" id="UYSL01027415">
    <property type="protein sequence ID" value="VDL86712.1"/>
    <property type="molecule type" value="Genomic_DNA"/>
</dbReference>
<dbReference type="GO" id="GO:0005886">
    <property type="term" value="C:plasma membrane"/>
    <property type="evidence" value="ECO:0007669"/>
    <property type="project" value="TreeGrafter"/>
</dbReference>
<reference evidence="1 2" key="2">
    <citation type="submission" date="2018-11" db="EMBL/GenBank/DDBJ databases">
        <authorList>
            <consortium name="Pathogen Informatics"/>
        </authorList>
    </citation>
    <scope>NUCLEOTIDE SEQUENCE [LARGE SCALE GENOMIC DNA]</scope>
</reference>
<dbReference type="Proteomes" id="UP000271162">
    <property type="component" value="Unassembled WGS sequence"/>
</dbReference>
<dbReference type="InterPro" id="IPR011042">
    <property type="entry name" value="6-blade_b-propeller_TolB-like"/>
</dbReference>
<keyword evidence="2" id="KW-1185">Reference proteome</keyword>
<evidence type="ECO:0000313" key="3">
    <source>
        <dbReference type="WBParaSite" id="NBR_0002211701-mRNA-1"/>
    </source>
</evidence>
<dbReference type="InterPro" id="IPR050778">
    <property type="entry name" value="Cueball_EGF_LRP_Nidogen"/>
</dbReference>
<name>A0A0N4YXZ5_NIPBR</name>
<accession>A0A0N4YXZ5</accession>
<gene>
    <name evidence="1" type="ORF">NBR_LOCUS22118</name>
</gene>
<dbReference type="GO" id="GO:0042813">
    <property type="term" value="F:Wnt receptor activity"/>
    <property type="evidence" value="ECO:0007669"/>
    <property type="project" value="TreeGrafter"/>
</dbReference>
<dbReference type="STRING" id="27835.A0A0N4YXZ5"/>
<dbReference type="Gene3D" id="2.120.10.30">
    <property type="entry name" value="TolB, C-terminal domain"/>
    <property type="match status" value="1"/>
</dbReference>
<proteinExistence type="predicted"/>
<dbReference type="AlphaFoldDB" id="A0A0N4YXZ5"/>
<dbReference type="OMA" id="VAWPLRC"/>
<dbReference type="Pfam" id="PF00058">
    <property type="entry name" value="Ldl_recept_b"/>
    <property type="match status" value="1"/>
</dbReference>
<dbReference type="InterPro" id="IPR000033">
    <property type="entry name" value="LDLR_classB_rpt"/>
</dbReference>
<evidence type="ECO:0000313" key="1">
    <source>
        <dbReference type="EMBL" id="VDL86712.1"/>
    </source>
</evidence>
<dbReference type="WBParaSite" id="NBR_0002211701-mRNA-1">
    <property type="protein sequence ID" value="NBR_0002211701-mRNA-1"/>
    <property type="gene ID" value="NBR_0002211701"/>
</dbReference>
<protein>
    <submittedName>
        <fullName evidence="3">LpR2 (inferred by orthology to a D. melanogaster protein)</fullName>
    </submittedName>
</protein>
<dbReference type="GO" id="GO:0017147">
    <property type="term" value="F:Wnt-protein binding"/>
    <property type="evidence" value="ECO:0007669"/>
    <property type="project" value="TreeGrafter"/>
</dbReference>
<dbReference type="PANTHER" id="PTHR46513">
    <property type="entry name" value="VITELLOGENIN RECEPTOR-LIKE PROTEIN-RELATED-RELATED"/>
    <property type="match status" value="1"/>
</dbReference>
<dbReference type="PANTHER" id="PTHR46513:SF13">
    <property type="entry name" value="EGF-LIKE DOMAIN-CONTAINING PROTEIN"/>
    <property type="match status" value="1"/>
</dbReference>
<dbReference type="SUPFAM" id="SSF63825">
    <property type="entry name" value="YWTD domain"/>
    <property type="match status" value="1"/>
</dbReference>